<dbReference type="InterPro" id="IPR013083">
    <property type="entry name" value="Znf_RING/FYVE/PHD"/>
</dbReference>
<evidence type="ECO:0000313" key="8">
    <source>
        <dbReference type="Proteomes" id="UP000054196"/>
    </source>
</evidence>
<organism evidence="7 8">
    <name type="scientific">Punctularia strigosozonata (strain HHB-11173)</name>
    <name type="common">White-rot fungus</name>
    <dbReference type="NCBI Taxonomy" id="741275"/>
    <lineage>
        <taxon>Eukaryota</taxon>
        <taxon>Fungi</taxon>
        <taxon>Dikarya</taxon>
        <taxon>Basidiomycota</taxon>
        <taxon>Agaricomycotina</taxon>
        <taxon>Agaricomycetes</taxon>
        <taxon>Corticiales</taxon>
        <taxon>Punctulariaceae</taxon>
        <taxon>Punctularia</taxon>
    </lineage>
</organism>
<dbReference type="PROSITE" id="PS00518">
    <property type="entry name" value="ZF_RING_1"/>
    <property type="match status" value="1"/>
</dbReference>
<sequence length="216" mass="24033">MLVIDASSVCDICFEDFTVDDVESAKTPSSITCGHVICASCIRGFAENRCPFCRKSFAKARVTKLRVEHAPPRRPESRSREKAPPCGCSGKFKGKPDAKDEGVHTRINAAASPPPTKATDEHDVEARELLAELWNAFYEVPPGPRYCDALKKAQRWLADPSHSDKALAASVGTLLGHDVLLGYWKDGYHAENRERITWENRFSEVCISNTAYHERV</sequence>
<dbReference type="GO" id="GO:0008270">
    <property type="term" value="F:zinc ion binding"/>
    <property type="evidence" value="ECO:0007669"/>
    <property type="project" value="UniProtKB-KW"/>
</dbReference>
<dbReference type="Pfam" id="PF14634">
    <property type="entry name" value="zf-RING_5"/>
    <property type="match status" value="1"/>
</dbReference>
<name>R7S327_PUNST</name>
<dbReference type="Gene3D" id="3.30.40.10">
    <property type="entry name" value="Zinc/RING finger domain, C3HC4 (zinc finger)"/>
    <property type="match status" value="1"/>
</dbReference>
<dbReference type="HOGENOM" id="CLU_1278202_0_0_1"/>
<dbReference type="GeneID" id="18882873"/>
<evidence type="ECO:0000256" key="5">
    <source>
        <dbReference type="SAM" id="MobiDB-lite"/>
    </source>
</evidence>
<dbReference type="OrthoDB" id="6105938at2759"/>
<dbReference type="InterPro" id="IPR001841">
    <property type="entry name" value="Znf_RING"/>
</dbReference>
<gene>
    <name evidence="7" type="ORF">PUNSTDRAFT_47305</name>
</gene>
<evidence type="ECO:0000256" key="3">
    <source>
        <dbReference type="ARBA" id="ARBA00022833"/>
    </source>
</evidence>
<evidence type="ECO:0000256" key="4">
    <source>
        <dbReference type="PROSITE-ProRule" id="PRU00175"/>
    </source>
</evidence>
<keyword evidence="1" id="KW-0479">Metal-binding</keyword>
<keyword evidence="2 4" id="KW-0863">Zinc-finger</keyword>
<protein>
    <recommendedName>
        <fullName evidence="6">RING-type domain-containing protein</fullName>
    </recommendedName>
</protein>
<reference evidence="8" key="1">
    <citation type="journal article" date="2012" name="Science">
        <title>The Paleozoic origin of enzymatic lignin decomposition reconstructed from 31 fungal genomes.</title>
        <authorList>
            <person name="Floudas D."/>
            <person name="Binder M."/>
            <person name="Riley R."/>
            <person name="Barry K."/>
            <person name="Blanchette R.A."/>
            <person name="Henrissat B."/>
            <person name="Martinez A.T."/>
            <person name="Otillar R."/>
            <person name="Spatafora J.W."/>
            <person name="Yadav J.S."/>
            <person name="Aerts A."/>
            <person name="Benoit I."/>
            <person name="Boyd A."/>
            <person name="Carlson A."/>
            <person name="Copeland A."/>
            <person name="Coutinho P.M."/>
            <person name="de Vries R.P."/>
            <person name="Ferreira P."/>
            <person name="Findley K."/>
            <person name="Foster B."/>
            <person name="Gaskell J."/>
            <person name="Glotzer D."/>
            <person name="Gorecki P."/>
            <person name="Heitman J."/>
            <person name="Hesse C."/>
            <person name="Hori C."/>
            <person name="Igarashi K."/>
            <person name="Jurgens J.A."/>
            <person name="Kallen N."/>
            <person name="Kersten P."/>
            <person name="Kohler A."/>
            <person name="Kuees U."/>
            <person name="Kumar T.K.A."/>
            <person name="Kuo A."/>
            <person name="LaButti K."/>
            <person name="Larrondo L.F."/>
            <person name="Lindquist E."/>
            <person name="Ling A."/>
            <person name="Lombard V."/>
            <person name="Lucas S."/>
            <person name="Lundell T."/>
            <person name="Martin R."/>
            <person name="McLaughlin D.J."/>
            <person name="Morgenstern I."/>
            <person name="Morin E."/>
            <person name="Murat C."/>
            <person name="Nagy L.G."/>
            <person name="Nolan M."/>
            <person name="Ohm R.A."/>
            <person name="Patyshakuliyeva A."/>
            <person name="Rokas A."/>
            <person name="Ruiz-Duenas F.J."/>
            <person name="Sabat G."/>
            <person name="Salamov A."/>
            <person name="Samejima M."/>
            <person name="Schmutz J."/>
            <person name="Slot J.C."/>
            <person name="St John F."/>
            <person name="Stenlid J."/>
            <person name="Sun H."/>
            <person name="Sun S."/>
            <person name="Syed K."/>
            <person name="Tsang A."/>
            <person name="Wiebenga A."/>
            <person name="Young D."/>
            <person name="Pisabarro A."/>
            <person name="Eastwood D.C."/>
            <person name="Martin F."/>
            <person name="Cullen D."/>
            <person name="Grigoriev I.V."/>
            <person name="Hibbett D.S."/>
        </authorList>
    </citation>
    <scope>NUCLEOTIDE SEQUENCE [LARGE SCALE GENOMIC DNA]</scope>
    <source>
        <strain evidence="8">HHB-11173 SS5</strain>
    </source>
</reference>
<feature type="compositionally biased region" description="Basic and acidic residues" evidence="5">
    <location>
        <begin position="66"/>
        <end position="83"/>
    </location>
</feature>
<dbReference type="SMART" id="SM00184">
    <property type="entry name" value="RING"/>
    <property type="match status" value="1"/>
</dbReference>
<dbReference type="RefSeq" id="XP_007388026.1">
    <property type="nucleotide sequence ID" value="XM_007387964.1"/>
</dbReference>
<dbReference type="PROSITE" id="PS50089">
    <property type="entry name" value="ZF_RING_2"/>
    <property type="match status" value="1"/>
</dbReference>
<evidence type="ECO:0000256" key="2">
    <source>
        <dbReference type="ARBA" id="ARBA00022771"/>
    </source>
</evidence>
<dbReference type="KEGG" id="psq:PUNSTDRAFT_47305"/>
<keyword evidence="8" id="KW-1185">Reference proteome</keyword>
<dbReference type="AlphaFoldDB" id="R7S327"/>
<dbReference type="Proteomes" id="UP000054196">
    <property type="component" value="Unassembled WGS sequence"/>
</dbReference>
<dbReference type="InterPro" id="IPR017907">
    <property type="entry name" value="Znf_RING_CS"/>
</dbReference>
<feature type="region of interest" description="Disordered" evidence="5">
    <location>
        <begin position="66"/>
        <end position="100"/>
    </location>
</feature>
<evidence type="ECO:0000256" key="1">
    <source>
        <dbReference type="ARBA" id="ARBA00022723"/>
    </source>
</evidence>
<evidence type="ECO:0000259" key="6">
    <source>
        <dbReference type="PROSITE" id="PS50089"/>
    </source>
</evidence>
<dbReference type="EMBL" id="JH687553">
    <property type="protein sequence ID" value="EIN04633.1"/>
    <property type="molecule type" value="Genomic_DNA"/>
</dbReference>
<feature type="domain" description="RING-type" evidence="6">
    <location>
        <begin position="10"/>
        <end position="54"/>
    </location>
</feature>
<keyword evidence="3" id="KW-0862">Zinc</keyword>
<accession>R7S327</accession>
<evidence type="ECO:0000313" key="7">
    <source>
        <dbReference type="EMBL" id="EIN04633.1"/>
    </source>
</evidence>
<dbReference type="SUPFAM" id="SSF57850">
    <property type="entry name" value="RING/U-box"/>
    <property type="match status" value="1"/>
</dbReference>
<proteinExistence type="predicted"/>